<feature type="region of interest" description="Disordered" evidence="1">
    <location>
        <begin position="59"/>
        <end position="79"/>
    </location>
</feature>
<feature type="compositionally biased region" description="Polar residues" evidence="1">
    <location>
        <begin position="1"/>
        <end position="16"/>
    </location>
</feature>
<comment type="caution">
    <text evidence="2">The sequence shown here is derived from an EMBL/GenBank/DDBJ whole genome shotgun (WGS) entry which is preliminary data.</text>
</comment>
<evidence type="ECO:0000313" key="3">
    <source>
        <dbReference type="Proteomes" id="UP000781932"/>
    </source>
</evidence>
<protein>
    <recommendedName>
        <fullName evidence="4">Transcription factor c2h2 protein</fullName>
    </recommendedName>
</protein>
<accession>A0A9P6LN08</accession>
<feature type="region of interest" description="Disordered" evidence="1">
    <location>
        <begin position="122"/>
        <end position="142"/>
    </location>
</feature>
<dbReference type="OrthoDB" id="5366256at2759"/>
<dbReference type="AlphaFoldDB" id="A0A9P6LN08"/>
<feature type="compositionally biased region" description="Basic and acidic residues" evidence="1">
    <location>
        <begin position="210"/>
        <end position="235"/>
    </location>
</feature>
<reference evidence="2" key="1">
    <citation type="submission" date="2020-03" db="EMBL/GenBank/DDBJ databases">
        <authorList>
            <person name="He L."/>
        </authorList>
    </citation>
    <scope>NUCLEOTIDE SEQUENCE</scope>
    <source>
        <strain evidence="2">CkLH20</strain>
    </source>
</reference>
<gene>
    <name evidence="2" type="ORF">CkaCkLH20_03248</name>
</gene>
<dbReference type="Gene3D" id="3.30.160.60">
    <property type="entry name" value="Classic Zinc Finger"/>
    <property type="match status" value="1"/>
</dbReference>
<dbReference type="RefSeq" id="XP_038748476.1">
    <property type="nucleotide sequence ID" value="XM_038885967.1"/>
</dbReference>
<evidence type="ECO:0008006" key="4">
    <source>
        <dbReference type="Google" id="ProtNLM"/>
    </source>
</evidence>
<feature type="region of interest" description="Disordered" evidence="1">
    <location>
        <begin position="176"/>
        <end position="246"/>
    </location>
</feature>
<dbReference type="EMBL" id="JAATWM020000008">
    <property type="protein sequence ID" value="KAF9879015.1"/>
    <property type="molecule type" value="Genomic_DNA"/>
</dbReference>
<proteinExistence type="predicted"/>
<dbReference type="Proteomes" id="UP000781932">
    <property type="component" value="Unassembled WGS sequence"/>
</dbReference>
<evidence type="ECO:0000313" key="2">
    <source>
        <dbReference type="EMBL" id="KAF9879015.1"/>
    </source>
</evidence>
<dbReference type="GeneID" id="62159041"/>
<organism evidence="2 3">
    <name type="scientific">Colletotrichum karsti</name>
    <dbReference type="NCBI Taxonomy" id="1095194"/>
    <lineage>
        <taxon>Eukaryota</taxon>
        <taxon>Fungi</taxon>
        <taxon>Dikarya</taxon>
        <taxon>Ascomycota</taxon>
        <taxon>Pezizomycotina</taxon>
        <taxon>Sordariomycetes</taxon>
        <taxon>Hypocreomycetidae</taxon>
        <taxon>Glomerellales</taxon>
        <taxon>Glomerellaceae</taxon>
        <taxon>Colletotrichum</taxon>
        <taxon>Colletotrichum boninense species complex</taxon>
    </lineage>
</organism>
<feature type="compositionally biased region" description="Polar residues" evidence="1">
    <location>
        <begin position="129"/>
        <end position="142"/>
    </location>
</feature>
<sequence length="423" mass="45600">MASSYSSEQGCENSYSLPPRSRAGSRVSATAAQFASIQLVDSPRTLPIESSPSIRSEALHSSGYISPNPPSSATFLSTSTSQGYSPFPLLPPEILNAEWNDNHHHHLQQHSSDSTPLVRVEPAQDYSHHPSSSPLPTGASMSTVAIPFDPTFTMGSRSAFTWPGLDHSESSGTLLGHNLASLGNSDASLTPPSGSRSVTASPPRGTLTPEQRELKKQRDQARRDSKASQRVRRAESNPYIHSPPLSLPDVSTAMGVPVYTTAPASISLLAEPTTTMSNSSYLPSYSPPLSDHGYQSGYPSMAPAYSMGSIDYSNQFQPSQYGSRPPMPVSQDPMMYGVPPMGPGAGPDQGHVRVVQSRPKPQCWEHGCNGRQFSTFSNLLRHQREKSGQAAKATCPNCGAEFTRTTARNGHLLHDKCKQRRNT</sequence>
<keyword evidence="3" id="KW-1185">Reference proteome</keyword>
<reference evidence="2" key="2">
    <citation type="submission" date="2020-11" db="EMBL/GenBank/DDBJ databases">
        <title>Whole genome sequencing of Colletotrichum sp.</title>
        <authorList>
            <person name="Li H."/>
        </authorList>
    </citation>
    <scope>NUCLEOTIDE SEQUENCE</scope>
    <source>
        <strain evidence="2">CkLH20</strain>
    </source>
</reference>
<name>A0A9P6LN08_9PEZI</name>
<feature type="compositionally biased region" description="Polar residues" evidence="1">
    <location>
        <begin position="181"/>
        <end position="200"/>
    </location>
</feature>
<evidence type="ECO:0000256" key="1">
    <source>
        <dbReference type="SAM" id="MobiDB-lite"/>
    </source>
</evidence>
<feature type="region of interest" description="Disordered" evidence="1">
    <location>
        <begin position="1"/>
        <end position="26"/>
    </location>
</feature>